<protein>
    <submittedName>
        <fullName evidence="1">Uncharacterized protein</fullName>
    </submittedName>
</protein>
<keyword evidence="2" id="KW-1185">Reference proteome</keyword>
<dbReference type="AlphaFoldDB" id="A0A2T4AUE4"/>
<sequence>MGILVQYASQKRHRQAFSERLFDKALLLSEKKILGRIRPPWAKQPSYMSKKITFPPRPAPSACPYCETRTPSDAAVNDAIRPGWRAYRVSGGIETANPWIPTGTGH</sequence>
<evidence type="ECO:0000313" key="1">
    <source>
        <dbReference type="EMBL" id="PTB60588.1"/>
    </source>
</evidence>
<reference evidence="1 2" key="1">
    <citation type="submission" date="2016-07" db="EMBL/GenBank/DDBJ databases">
        <title>Multiple horizontal gene transfer events from other fungi enriched the ability of initially mycotrophic Trichoderma (Ascomycota) to feed on dead plant biomass.</title>
        <authorList>
            <consortium name="DOE Joint Genome Institute"/>
            <person name="Aerts A."/>
            <person name="Atanasova L."/>
            <person name="Chenthamara K."/>
            <person name="Zhang J."/>
            <person name="Grujic M."/>
            <person name="Henrissat B."/>
            <person name="Kuo A."/>
            <person name="Salamov A."/>
            <person name="Lipzen A."/>
            <person name="Labutti K."/>
            <person name="Barry K."/>
            <person name="Miao Y."/>
            <person name="Rahimi M.J."/>
            <person name="Shen Q."/>
            <person name="Grigoriev I.V."/>
            <person name="Kubicek C.P."/>
            <person name="Druzhinina I.S."/>
        </authorList>
    </citation>
    <scope>NUCLEOTIDE SEQUENCE [LARGE SCALE GENOMIC DNA]</scope>
    <source>
        <strain evidence="1 2">CBS 226.95</strain>
    </source>
</reference>
<dbReference type="GeneID" id="36625232"/>
<dbReference type="RefSeq" id="XP_024780265.1">
    <property type="nucleotide sequence ID" value="XM_024916663.1"/>
</dbReference>
<accession>A0A2T4AUE4</accession>
<evidence type="ECO:0000313" key="2">
    <source>
        <dbReference type="Proteomes" id="UP000241690"/>
    </source>
</evidence>
<name>A0A2T4AUE4_TRIHA</name>
<organism evidence="1 2">
    <name type="scientific">Trichoderma harzianum CBS 226.95</name>
    <dbReference type="NCBI Taxonomy" id="983964"/>
    <lineage>
        <taxon>Eukaryota</taxon>
        <taxon>Fungi</taxon>
        <taxon>Dikarya</taxon>
        <taxon>Ascomycota</taxon>
        <taxon>Pezizomycotina</taxon>
        <taxon>Sordariomycetes</taxon>
        <taxon>Hypocreomycetidae</taxon>
        <taxon>Hypocreales</taxon>
        <taxon>Hypocreaceae</taxon>
        <taxon>Trichoderma</taxon>
    </lineage>
</organism>
<dbReference type="EMBL" id="KZ679675">
    <property type="protein sequence ID" value="PTB60588.1"/>
    <property type="molecule type" value="Genomic_DNA"/>
</dbReference>
<gene>
    <name evidence="1" type="ORF">M431DRAFT_489354</name>
</gene>
<dbReference type="Proteomes" id="UP000241690">
    <property type="component" value="Unassembled WGS sequence"/>
</dbReference>
<proteinExistence type="predicted"/>